<keyword evidence="1" id="KW-0325">Glycoprotein</keyword>
<evidence type="ECO:0000259" key="2">
    <source>
        <dbReference type="SMART" id="SM00429"/>
    </source>
</evidence>
<gene>
    <name evidence="3" type="ORF">HBN54_003354</name>
</gene>
<name>A0ABX1HKG2_9BACT</name>
<dbReference type="Gene3D" id="3.40.390.10">
    <property type="entry name" value="Collagenase (Catalytic Domain)"/>
    <property type="match status" value="1"/>
</dbReference>
<dbReference type="InterPro" id="IPR024079">
    <property type="entry name" value="MetalloPept_cat_dom_sf"/>
</dbReference>
<reference evidence="3 4" key="1">
    <citation type="submission" date="2020-03" db="EMBL/GenBank/DDBJ databases">
        <title>Genomic Encyclopedia of Type Strains, Phase IV (KMG-V): Genome sequencing to study the core and pangenomes of soil and plant-associated prokaryotes.</title>
        <authorList>
            <person name="Whitman W."/>
        </authorList>
    </citation>
    <scope>NUCLEOTIDE SEQUENCE [LARGE SCALE GENOMIC DNA]</scope>
    <source>
        <strain evidence="3 4">1B</strain>
    </source>
</reference>
<dbReference type="SUPFAM" id="SSF55486">
    <property type="entry name" value="Metalloproteases ('zincins'), catalytic domain"/>
    <property type="match status" value="1"/>
</dbReference>
<dbReference type="Gene3D" id="2.60.40.10">
    <property type="entry name" value="Immunoglobulins"/>
    <property type="match status" value="6"/>
</dbReference>
<dbReference type="InterPro" id="IPR002909">
    <property type="entry name" value="IPT_dom"/>
</dbReference>
<dbReference type="NCBIfam" id="TIGR04183">
    <property type="entry name" value="Por_Secre_tail"/>
    <property type="match status" value="1"/>
</dbReference>
<dbReference type="EMBL" id="JAAVTK010000011">
    <property type="protein sequence ID" value="NKI90744.1"/>
    <property type="molecule type" value="Genomic_DNA"/>
</dbReference>
<dbReference type="InterPro" id="IPR052014">
    <property type="entry name" value="Dictyostelium_Tiger"/>
</dbReference>
<feature type="domain" description="IPT/TIG" evidence="2">
    <location>
        <begin position="781"/>
        <end position="860"/>
    </location>
</feature>
<dbReference type="PANTHER" id="PTHR31341">
    <property type="entry name" value="IPT/TIG DOMAIN-CONTAINING PROTEIN-RELATED-RELATED"/>
    <property type="match status" value="1"/>
</dbReference>
<evidence type="ECO:0000256" key="1">
    <source>
        <dbReference type="ARBA" id="ARBA00023180"/>
    </source>
</evidence>
<dbReference type="Proteomes" id="UP000717634">
    <property type="component" value="Unassembled WGS sequence"/>
</dbReference>
<proteinExistence type="predicted"/>
<feature type="domain" description="IPT/TIG" evidence="2">
    <location>
        <begin position="700"/>
        <end position="779"/>
    </location>
</feature>
<organism evidence="3 4">
    <name type="scientific">Hymenobacter artigasi</name>
    <dbReference type="NCBI Taxonomy" id="2719616"/>
    <lineage>
        <taxon>Bacteria</taxon>
        <taxon>Pseudomonadati</taxon>
        <taxon>Bacteroidota</taxon>
        <taxon>Cytophagia</taxon>
        <taxon>Cytophagales</taxon>
        <taxon>Hymenobacteraceae</taxon>
        <taxon>Hymenobacter</taxon>
    </lineage>
</organism>
<dbReference type="SMART" id="SM00429">
    <property type="entry name" value="IPT"/>
    <property type="match status" value="6"/>
</dbReference>
<dbReference type="Pfam" id="PF13583">
    <property type="entry name" value="Reprolysin_4"/>
    <property type="match status" value="1"/>
</dbReference>
<keyword evidence="4" id="KW-1185">Reference proteome</keyword>
<dbReference type="InterPro" id="IPR014756">
    <property type="entry name" value="Ig_E-set"/>
</dbReference>
<feature type="domain" description="IPT/TIG" evidence="2">
    <location>
        <begin position="1083"/>
        <end position="1162"/>
    </location>
</feature>
<protein>
    <recommendedName>
        <fullName evidence="2">IPT/TIG domain-containing protein</fullName>
    </recommendedName>
</protein>
<evidence type="ECO:0000313" key="3">
    <source>
        <dbReference type="EMBL" id="NKI90744.1"/>
    </source>
</evidence>
<dbReference type="Pfam" id="PF01833">
    <property type="entry name" value="TIG"/>
    <property type="match status" value="6"/>
</dbReference>
<comment type="caution">
    <text evidence="3">The sequence shown here is derived from an EMBL/GenBank/DDBJ whole genome shotgun (WGS) entry which is preliminary data.</text>
</comment>
<feature type="domain" description="IPT/TIG" evidence="2">
    <location>
        <begin position="1246"/>
        <end position="1325"/>
    </location>
</feature>
<feature type="domain" description="IPT/TIG" evidence="2">
    <location>
        <begin position="1165"/>
        <end position="1243"/>
    </location>
</feature>
<dbReference type="CDD" id="cd00102">
    <property type="entry name" value="IPT"/>
    <property type="match status" value="6"/>
</dbReference>
<dbReference type="RefSeq" id="WP_168674342.1">
    <property type="nucleotide sequence ID" value="NZ_JAAVTK010000011.1"/>
</dbReference>
<dbReference type="Pfam" id="PF18962">
    <property type="entry name" value="Por_Secre_tail"/>
    <property type="match status" value="1"/>
</dbReference>
<dbReference type="InterPro" id="IPR013783">
    <property type="entry name" value="Ig-like_fold"/>
</dbReference>
<accession>A0ABX1HKG2</accession>
<dbReference type="SUPFAM" id="SSF81296">
    <property type="entry name" value="E set domains"/>
    <property type="match status" value="6"/>
</dbReference>
<feature type="domain" description="IPT/TIG" evidence="2">
    <location>
        <begin position="862"/>
        <end position="941"/>
    </location>
</feature>
<sequence>MKQHYFRRPNTQRLATAAAGSGRGRIGTLLLALGFTLGAQAQQATPQFFQADAEARSAAAASPLSAALFHSQPLTLDVNGLRAALATAPLETRPDAAPLVLALPLPNGSTGRFALREAPIMAPALAAQFPAIKTYAGVGLDDASASLRLDLSPQGFHAQVLTGAGKSFYIDPVTRTDTRHYLAFYKTDMNRAAAAAGPIPSCDFQPTPADKQAAATRLAGAAAGNGATAFSTGPQLRTYRLALANTPEYALTKGNTTAGVIAGEVATVNRVVGVYEKELAVRMVLVANNSQLVFLSGTGTQPPTAYTNSSGSAMLSQNQSNVDAIIGNANYDIGHVVSTGGGGVAGLGVVCGARKAQGVTGSPSPVGDAFDIDYVAHEMGHQFSGNHPFNGNAGSCAGGNRNATTAWEPGSGTTIMAYAGICTSTNNLQPNSDPTFHTGNYQEMRVFIDGTTCSTATATGNTAPTVTAPAGGKTLPIGTPFKLTATATDAENDALTYMWEELDLGAQQAPNDAQVAAQNVPLFRSFVPLVSGTRYFPRLSDLLNNTTVIGERLPTVTRTLAFRCTVRDEHSGPAGVIGGVNYSSLVSLSVSSTAGPFVVQAPNTAVTWTGGAAQTVTWDVAGTTNAPVSCATVNIRLSLDGGLTYPTVLAAAVPNNGSAIVIAPSPTADQTQARIMVEAADNYFFDISNTNFTITTPAPGPTISSFTPTGGLAGTVVTVLGSNFTGVTAVAFNGTAAASFTVVSATQLTAIVAAGTTTGPITITAPTGTATSATPFVVGAPPVVISFTPATGAVGTVVTITGTDFTLASQVRFNTTSATAFTVVSSTQITATVPAGATTGPIAVTTPVGTGVSTTNFVVIPAPVITSFTPTNGVAGTVVVITGLNFTGATQVTFNGTVAPTFTVTSATQISVTAPAGVTTGFIAVTALGGVGTSTTAFTVPPVNDACANAIALTCGQSVTGTTVGSTATGDPTGSCTAITVDGAGIFYSIVGTGASITVSTCNAATNFDSKLFVYSGTCGAYTCVGANDDAANCAANSLASTVTFNSAFGTTYYVFVSGYRGSGAIAAGNFVLSTTCVTPPPTPTLVSLTPNTGPIASGVVLTGTNFTAVTRVTFNGVATASVGIIDAQTIAVTVPNGATTGNVVVYAGNGIASNGLLFTVTTPVPTISRIAPPSGPTGTTVTLTGSGFGGATSVTFNGVAATTFNVTSATSMTAVVPATATTGNVIVTTGGGASNGILFTVVPPAPTIASMTPSTGAVGTYVTLTGTNLLGTTSITLNGVVVPVFTVVNGTTITFFVPAGATTGNVVVTTAGGPSATTNVYTVTIGLATAKVNQSEFSVWPNPVADKSTLHVALTAPAAKASATLRNVLGQLVATRTFSGSTTELPTTGLATGTYLLTVQTDGSAPSIQRVVVE</sequence>
<evidence type="ECO:0000313" key="4">
    <source>
        <dbReference type="Proteomes" id="UP000717634"/>
    </source>
</evidence>
<dbReference type="InterPro" id="IPR026444">
    <property type="entry name" value="Secre_tail"/>
</dbReference>